<dbReference type="InterPro" id="IPR000620">
    <property type="entry name" value="EamA_dom"/>
</dbReference>
<feature type="domain" description="EamA" evidence="7">
    <location>
        <begin position="7"/>
        <end position="135"/>
    </location>
</feature>
<evidence type="ECO:0000256" key="4">
    <source>
        <dbReference type="ARBA" id="ARBA00022989"/>
    </source>
</evidence>
<feature type="transmembrane region" description="Helical" evidence="6">
    <location>
        <begin position="65"/>
        <end position="84"/>
    </location>
</feature>
<name>A0A2A2SAM8_9SPHN</name>
<comment type="similarity">
    <text evidence="2">Belongs to the EamA transporter family.</text>
</comment>
<dbReference type="SUPFAM" id="SSF103481">
    <property type="entry name" value="Multidrug resistance efflux transporter EmrE"/>
    <property type="match status" value="2"/>
</dbReference>
<evidence type="ECO:0000313" key="9">
    <source>
        <dbReference type="Proteomes" id="UP000218151"/>
    </source>
</evidence>
<evidence type="ECO:0000256" key="5">
    <source>
        <dbReference type="ARBA" id="ARBA00023136"/>
    </source>
</evidence>
<feature type="transmembrane region" description="Helical" evidence="6">
    <location>
        <begin position="218"/>
        <end position="236"/>
    </location>
</feature>
<dbReference type="GO" id="GO:0016020">
    <property type="term" value="C:membrane"/>
    <property type="evidence" value="ECO:0007669"/>
    <property type="project" value="UniProtKB-SubCell"/>
</dbReference>
<evidence type="ECO:0000256" key="3">
    <source>
        <dbReference type="ARBA" id="ARBA00022692"/>
    </source>
</evidence>
<dbReference type="EMBL" id="NSLI01000009">
    <property type="protein sequence ID" value="PAX06307.1"/>
    <property type="molecule type" value="Genomic_DNA"/>
</dbReference>
<proteinExistence type="inferred from homology"/>
<evidence type="ECO:0000313" key="8">
    <source>
        <dbReference type="EMBL" id="PAX06307.1"/>
    </source>
</evidence>
<keyword evidence="4 6" id="KW-1133">Transmembrane helix</keyword>
<reference evidence="9" key="1">
    <citation type="submission" date="2017-09" db="EMBL/GenBank/DDBJ databases">
        <authorList>
            <person name="Feng G."/>
            <person name="Zhu H."/>
        </authorList>
    </citation>
    <scope>NUCLEOTIDE SEQUENCE [LARGE SCALE GENOMIC DNA]</scope>
    <source>
        <strain evidence="9">1PNM-20</strain>
    </source>
</reference>
<evidence type="ECO:0000259" key="7">
    <source>
        <dbReference type="Pfam" id="PF00892"/>
    </source>
</evidence>
<protein>
    <submittedName>
        <fullName evidence="8">Transporter</fullName>
    </submittedName>
</protein>
<dbReference type="InterPro" id="IPR037185">
    <property type="entry name" value="EmrE-like"/>
</dbReference>
<dbReference type="RefSeq" id="WP_095999789.1">
    <property type="nucleotide sequence ID" value="NZ_NSLI01000009.1"/>
</dbReference>
<evidence type="ECO:0000256" key="6">
    <source>
        <dbReference type="SAM" id="Phobius"/>
    </source>
</evidence>
<evidence type="ECO:0000256" key="1">
    <source>
        <dbReference type="ARBA" id="ARBA00004141"/>
    </source>
</evidence>
<accession>A0A2A2SAM8</accession>
<feature type="transmembrane region" description="Helical" evidence="6">
    <location>
        <begin position="179"/>
        <end position="198"/>
    </location>
</feature>
<feature type="transmembrane region" description="Helical" evidence="6">
    <location>
        <begin position="117"/>
        <end position="136"/>
    </location>
</feature>
<keyword evidence="5 6" id="KW-0472">Membrane</keyword>
<dbReference type="PANTHER" id="PTHR32322:SF2">
    <property type="entry name" value="EAMA DOMAIN-CONTAINING PROTEIN"/>
    <property type="match status" value="1"/>
</dbReference>
<dbReference type="Pfam" id="PF00892">
    <property type="entry name" value="EamA"/>
    <property type="match status" value="2"/>
</dbReference>
<gene>
    <name evidence="8" type="ORF">CKY28_18050</name>
</gene>
<comment type="caution">
    <text evidence="8">The sequence shown here is derived from an EMBL/GenBank/DDBJ whole genome shotgun (WGS) entry which is preliminary data.</text>
</comment>
<feature type="transmembrane region" description="Helical" evidence="6">
    <location>
        <begin position="270"/>
        <end position="288"/>
    </location>
</feature>
<evidence type="ECO:0000256" key="2">
    <source>
        <dbReference type="ARBA" id="ARBA00007362"/>
    </source>
</evidence>
<feature type="domain" description="EamA" evidence="7">
    <location>
        <begin position="148"/>
        <end position="285"/>
    </location>
</feature>
<dbReference type="AlphaFoldDB" id="A0A2A2SAM8"/>
<organism evidence="8 9">
    <name type="scientific">Sphingomonas lenta</name>
    <dbReference type="NCBI Taxonomy" id="1141887"/>
    <lineage>
        <taxon>Bacteria</taxon>
        <taxon>Pseudomonadati</taxon>
        <taxon>Pseudomonadota</taxon>
        <taxon>Alphaproteobacteria</taxon>
        <taxon>Sphingomonadales</taxon>
        <taxon>Sphingomonadaceae</taxon>
        <taxon>Sphingomonas</taxon>
    </lineage>
</organism>
<keyword evidence="3 6" id="KW-0812">Transmembrane</keyword>
<keyword evidence="9" id="KW-1185">Reference proteome</keyword>
<comment type="subcellular location">
    <subcellularLocation>
        <location evidence="1">Membrane</location>
        <topology evidence="1">Multi-pass membrane protein</topology>
    </subcellularLocation>
</comment>
<dbReference type="PANTHER" id="PTHR32322">
    <property type="entry name" value="INNER MEMBRANE TRANSPORTER"/>
    <property type="match status" value="1"/>
</dbReference>
<feature type="transmembrane region" description="Helical" evidence="6">
    <location>
        <begin position="148"/>
        <end position="167"/>
    </location>
</feature>
<feature type="transmembrane region" description="Helical" evidence="6">
    <location>
        <begin position="36"/>
        <end position="58"/>
    </location>
</feature>
<dbReference type="InterPro" id="IPR050638">
    <property type="entry name" value="AA-Vitamin_Transporters"/>
</dbReference>
<sequence length="296" mass="30410">MGRNLAYFATMSLIWGLTWAAIKFGLTDLPPLLLAASRYLLTAALLVVTARGAGAAFADGRSGRTITSALLVNTGTYGLLFWGMQHVPSGLSGLVNLALIPVMLFALAALTGEERPTWRHAVALAIGLAGLVGLFWTRLGEGSGGSGLGLAAIVAGTACYCLGSVVARPLVGPVKPLALTLVQAAIGGATLLALSLAFEPITAATLSKLITPTALGSLLFLSLLGTIVAYTIYLVLMREWGTVRAGLYAFVSPIVALAAGALLFGERIGWAEIGGTLLLLVAAGVALLRPQERSDA</sequence>
<dbReference type="Proteomes" id="UP000218151">
    <property type="component" value="Unassembled WGS sequence"/>
</dbReference>
<feature type="transmembrane region" description="Helical" evidence="6">
    <location>
        <begin position="90"/>
        <end position="110"/>
    </location>
</feature>
<dbReference type="OrthoDB" id="20414at2"/>
<feature type="transmembrane region" description="Helical" evidence="6">
    <location>
        <begin position="245"/>
        <end position="264"/>
    </location>
</feature>